<dbReference type="SUPFAM" id="SSF52540">
    <property type="entry name" value="P-loop containing nucleoside triphosphate hydrolases"/>
    <property type="match status" value="1"/>
</dbReference>
<dbReference type="Gene3D" id="2.40.50.100">
    <property type="match status" value="1"/>
</dbReference>
<dbReference type="GO" id="GO:0005524">
    <property type="term" value="F:ATP binding"/>
    <property type="evidence" value="ECO:0007669"/>
    <property type="project" value="UniProtKB-KW"/>
</dbReference>
<dbReference type="InterPro" id="IPR017871">
    <property type="entry name" value="ABC_transporter-like_CS"/>
</dbReference>
<dbReference type="Gene3D" id="3.40.50.300">
    <property type="entry name" value="P-loop containing nucleotide triphosphate hydrolases"/>
    <property type="match status" value="1"/>
</dbReference>
<dbReference type="Pfam" id="PF00005">
    <property type="entry name" value="ABC_tran"/>
    <property type="match status" value="1"/>
</dbReference>
<proteinExistence type="predicted"/>
<evidence type="ECO:0000256" key="4">
    <source>
        <dbReference type="ARBA" id="ARBA00022840"/>
    </source>
</evidence>
<keyword evidence="2" id="KW-1003">Cell membrane</keyword>
<keyword evidence="1" id="KW-0813">Transport</keyword>
<organism evidence="6 7">
    <name type="scientific">Massilia norwichensis</name>
    <dbReference type="NCBI Taxonomy" id="1442366"/>
    <lineage>
        <taxon>Bacteria</taxon>
        <taxon>Pseudomonadati</taxon>
        <taxon>Pseudomonadota</taxon>
        <taxon>Betaproteobacteria</taxon>
        <taxon>Burkholderiales</taxon>
        <taxon>Oxalobacteraceae</taxon>
        <taxon>Telluria group</taxon>
        <taxon>Massilia</taxon>
    </lineage>
</organism>
<dbReference type="Gene3D" id="2.40.50.140">
    <property type="entry name" value="Nucleic acid-binding proteins"/>
    <property type="match status" value="1"/>
</dbReference>
<dbReference type="SUPFAM" id="SSF50331">
    <property type="entry name" value="MOP-like"/>
    <property type="match status" value="1"/>
</dbReference>
<sequence length="378" mass="40325">MASVRLHGIKKNYGDNPVIKGIDLDIEDGRFVVFVGPSGCGKSTLLRIIAGLEDVTEGELEIGGVPSLGVDPSKRGIAMVFQSYALYPHMTVADNMGFALKLAKVPKEEIADRVRRAAEILQIAHLLERKPKALSGGQRQRVAIGRAIVRKPEVFLFDEPLSNLDAALRAQTRVELARLHRELATTMIYVTHDQVEAMTLGQKIVVFNGGRIEQVGTPFELYERPANLFVAGFLGSPRMNFLEASLVGERGAIATVRLAGGAQVEVAADATNAAVGAKVTLGVRPEHLRLQPPEAGEGGGIPGTVGLVEYLGDVTLAYVQVEGMPEMVAVKCNGGQPAPAMGARVLLAFEPQQAYLFGADGAAMPARERSARIPAAAY</sequence>
<dbReference type="InterPro" id="IPR027417">
    <property type="entry name" value="P-loop_NTPase"/>
</dbReference>
<gene>
    <name evidence="6" type="primary">ugpC</name>
    <name evidence="6" type="ORF">NX782_07970</name>
</gene>
<dbReference type="InterPro" id="IPR012340">
    <property type="entry name" value="NA-bd_OB-fold"/>
</dbReference>
<evidence type="ECO:0000313" key="7">
    <source>
        <dbReference type="Proteomes" id="UP001205560"/>
    </source>
</evidence>
<dbReference type="SMART" id="SM00382">
    <property type="entry name" value="AAA"/>
    <property type="match status" value="1"/>
</dbReference>
<reference evidence="6 7" key="1">
    <citation type="submission" date="2022-08" db="EMBL/GenBank/DDBJ databases">
        <title>Reclassification of Massilia species as members of the genera Telluria, Duganella, Pseudoduganella, Mokoshia gen. nov. and Zemynaea gen. nov. using orthogonal and non-orthogonal genome-based approaches.</title>
        <authorList>
            <person name="Bowman J.P."/>
        </authorList>
    </citation>
    <scope>NUCLEOTIDE SEQUENCE [LARGE SCALE GENOMIC DNA]</scope>
    <source>
        <strain evidence="6 7">LMG 28164</strain>
    </source>
</reference>
<dbReference type="InterPro" id="IPR013611">
    <property type="entry name" value="Transp-assoc_OB_typ2"/>
</dbReference>
<dbReference type="InterPro" id="IPR047641">
    <property type="entry name" value="ABC_transpr_MalK/UgpC-like"/>
</dbReference>
<dbReference type="CDD" id="cd03301">
    <property type="entry name" value="ABC_MalK_N"/>
    <property type="match status" value="1"/>
</dbReference>
<dbReference type="InterPro" id="IPR003593">
    <property type="entry name" value="AAA+_ATPase"/>
</dbReference>
<protein>
    <submittedName>
        <fullName evidence="6">Sn-glycerol-3-phosphate ABC transporter ATP-binding protein UgpC</fullName>
    </submittedName>
</protein>
<keyword evidence="4 6" id="KW-0067">ATP-binding</keyword>
<dbReference type="RefSeq" id="WP_258844911.1">
    <property type="nucleotide sequence ID" value="NZ_JANUGX010000007.1"/>
</dbReference>
<evidence type="ECO:0000313" key="6">
    <source>
        <dbReference type="EMBL" id="MCS0589140.1"/>
    </source>
</evidence>
<comment type="caution">
    <text evidence="6">The sequence shown here is derived from an EMBL/GenBank/DDBJ whole genome shotgun (WGS) entry which is preliminary data.</text>
</comment>
<evidence type="ECO:0000256" key="2">
    <source>
        <dbReference type="ARBA" id="ARBA00022475"/>
    </source>
</evidence>
<dbReference type="Proteomes" id="UP001205560">
    <property type="component" value="Unassembled WGS sequence"/>
</dbReference>
<name>A0ABT2A5M3_9BURK</name>
<dbReference type="PROSITE" id="PS00211">
    <property type="entry name" value="ABC_TRANSPORTER_1"/>
    <property type="match status" value="1"/>
</dbReference>
<accession>A0ABT2A5M3</accession>
<keyword evidence="3" id="KW-0547">Nucleotide-binding</keyword>
<dbReference type="InterPro" id="IPR003439">
    <property type="entry name" value="ABC_transporter-like_ATP-bd"/>
</dbReference>
<dbReference type="InterPro" id="IPR015855">
    <property type="entry name" value="ABC_transpr_MalK-like"/>
</dbReference>
<dbReference type="NCBIfam" id="NF008653">
    <property type="entry name" value="PRK11650.1"/>
    <property type="match status" value="1"/>
</dbReference>
<evidence type="ECO:0000259" key="5">
    <source>
        <dbReference type="PROSITE" id="PS50893"/>
    </source>
</evidence>
<evidence type="ECO:0000256" key="1">
    <source>
        <dbReference type="ARBA" id="ARBA00022448"/>
    </source>
</evidence>
<keyword evidence="7" id="KW-1185">Reference proteome</keyword>
<evidence type="ECO:0000256" key="3">
    <source>
        <dbReference type="ARBA" id="ARBA00022741"/>
    </source>
</evidence>
<dbReference type="PANTHER" id="PTHR43875">
    <property type="entry name" value="MALTODEXTRIN IMPORT ATP-BINDING PROTEIN MSMX"/>
    <property type="match status" value="1"/>
</dbReference>
<keyword evidence="2" id="KW-0472">Membrane</keyword>
<dbReference type="PANTHER" id="PTHR43875:SF3">
    <property type="entry name" value="MALTOSE_MALTODEXTRIN IMPORT ATP-BINDING PROTEIN MALK"/>
    <property type="match status" value="1"/>
</dbReference>
<dbReference type="EMBL" id="JANUGX010000007">
    <property type="protein sequence ID" value="MCS0589140.1"/>
    <property type="molecule type" value="Genomic_DNA"/>
</dbReference>
<dbReference type="Pfam" id="PF08402">
    <property type="entry name" value="TOBE_2"/>
    <property type="match status" value="1"/>
</dbReference>
<dbReference type="PROSITE" id="PS50893">
    <property type="entry name" value="ABC_TRANSPORTER_2"/>
    <property type="match status" value="1"/>
</dbReference>
<feature type="domain" description="ABC transporter" evidence="5">
    <location>
        <begin position="4"/>
        <end position="234"/>
    </location>
</feature>
<dbReference type="InterPro" id="IPR008995">
    <property type="entry name" value="Mo/tungstate-bd_C_term_dom"/>
</dbReference>